<dbReference type="Proteomes" id="UP000242351">
    <property type="component" value="Unassembled WGS sequence"/>
</dbReference>
<proteinExistence type="predicted"/>
<comment type="caution">
    <text evidence="3">The sequence shown here is derived from an EMBL/GenBank/DDBJ whole genome shotgun (WGS) entry which is preliminary data.</text>
</comment>
<organism evidence="3 4">
    <name type="scientific">Acinetobacter pseudolwoffii</name>
    <dbReference type="NCBI Taxonomy" id="2053287"/>
    <lineage>
        <taxon>Bacteria</taxon>
        <taxon>Pseudomonadati</taxon>
        <taxon>Pseudomonadota</taxon>
        <taxon>Gammaproteobacteria</taxon>
        <taxon>Moraxellales</taxon>
        <taxon>Moraxellaceae</taxon>
        <taxon>Acinetobacter</taxon>
    </lineage>
</organism>
<accession>A0A2H9UPD5</accession>
<protein>
    <submittedName>
        <fullName evidence="3">Uncharacterized protein</fullName>
    </submittedName>
</protein>
<dbReference type="AlphaFoldDB" id="A0A2H9UPD5"/>
<reference evidence="3 4" key="1">
    <citation type="submission" date="2017-11" db="EMBL/GenBank/DDBJ databases">
        <authorList>
            <person name="Han C.G."/>
        </authorList>
    </citation>
    <scope>NUCLEOTIDE SEQUENCE [LARGE SCALE GENOMIC DNA]</scope>
    <source>
        <strain evidence="3 4">ANC 5347</strain>
    </source>
</reference>
<keyword evidence="1" id="KW-0175">Coiled coil</keyword>
<dbReference type="RefSeq" id="WP_100357292.1">
    <property type="nucleotide sequence ID" value="NZ_PGOZ01000002.1"/>
</dbReference>
<feature type="region of interest" description="Disordered" evidence="2">
    <location>
        <begin position="257"/>
        <end position="282"/>
    </location>
</feature>
<sequence>MSGNLYSYTQVNERLATLNPEVKYDVHTLLNAVRMEKIIPFFWLEGCVSDFILPEEDTWYELKYTSIAQFKGFIELNQQLYALKLKDLCTQKLEYIQVDFGQNFFIDEGEGLFKSSVQNKKLFPYNVEKVYGLGLPFTNGHLFNNSVEPGIKVHLDDLYFSKEQVDNFTSQHTDIVHDLKFEIEELKYQVEQLQERNEYLVSRANKLHPALDPDHERFAPELYIALKLNDYVFEEQKKQKDSGSEVESHSKFADKFLDTNKVPGSGDGKLRGRLKAVSNSSSKRAPIINLAKSIK</sequence>
<dbReference type="EMBL" id="PGOZ01000002">
    <property type="protein sequence ID" value="PJI33572.1"/>
    <property type="molecule type" value="Genomic_DNA"/>
</dbReference>
<evidence type="ECO:0000313" key="4">
    <source>
        <dbReference type="Proteomes" id="UP000242351"/>
    </source>
</evidence>
<reference evidence="3 4" key="2">
    <citation type="submission" date="2017-12" db="EMBL/GenBank/DDBJ databases">
        <title>Revising the taxonomy of the Acinetobacter lwoffii group: the description of Acinetobacter pseudolwoffii sp. nov. and emended description of Acinetobacter lwoffii.</title>
        <authorList>
            <person name="Nemec A."/>
        </authorList>
    </citation>
    <scope>NUCLEOTIDE SEQUENCE [LARGE SCALE GENOMIC DNA]</scope>
    <source>
        <strain evidence="3 4">ANC 5347</strain>
    </source>
</reference>
<feature type="coiled-coil region" evidence="1">
    <location>
        <begin position="176"/>
        <end position="203"/>
    </location>
</feature>
<name>A0A2H9UPD5_9GAMM</name>
<evidence type="ECO:0000256" key="1">
    <source>
        <dbReference type="SAM" id="Coils"/>
    </source>
</evidence>
<evidence type="ECO:0000313" key="3">
    <source>
        <dbReference type="EMBL" id="PJI33572.1"/>
    </source>
</evidence>
<evidence type="ECO:0000256" key="2">
    <source>
        <dbReference type="SAM" id="MobiDB-lite"/>
    </source>
</evidence>
<gene>
    <name evidence="3" type="ORF">CU320_04035</name>
</gene>